<keyword evidence="2" id="KW-1185">Reference proteome</keyword>
<gene>
    <name evidence="1" type="ORF">H6H03_29665</name>
</gene>
<evidence type="ECO:0000313" key="2">
    <source>
        <dbReference type="Proteomes" id="UP000637383"/>
    </source>
</evidence>
<dbReference type="RefSeq" id="WP_190958568.1">
    <property type="nucleotide sequence ID" value="NZ_JACJTU010000041.1"/>
</dbReference>
<dbReference type="EMBL" id="JACJTU010000041">
    <property type="protein sequence ID" value="MBD2738006.1"/>
    <property type="molecule type" value="Genomic_DNA"/>
</dbReference>
<protein>
    <submittedName>
        <fullName evidence="1">Uncharacterized protein</fullName>
    </submittedName>
</protein>
<sequence length="137" mass="16118">MTIIIGQCYKCHNSIEIEVNQTAIHEKLRWYLSYNCPFCSAAIEMDDVNLLPEDIRQKVFLEEGEWEIIVENLEKQKRLIIKCLRQIFGISTNELYQKLKELNAKSGVIYSGTKVEMDWLYTRLQMNGVESIIVQRK</sequence>
<accession>A0ABR8KEK8</accession>
<reference evidence="1 2" key="1">
    <citation type="journal article" date="2020" name="ISME J.">
        <title>Comparative genomics reveals insights into cyanobacterial evolution and habitat adaptation.</title>
        <authorList>
            <person name="Chen M.Y."/>
            <person name="Teng W.K."/>
            <person name="Zhao L."/>
            <person name="Hu C.X."/>
            <person name="Zhou Y.K."/>
            <person name="Han B.P."/>
            <person name="Song L.R."/>
            <person name="Shu W.S."/>
        </authorList>
    </citation>
    <scope>NUCLEOTIDE SEQUENCE [LARGE SCALE GENOMIC DNA]</scope>
    <source>
        <strain evidence="1 2">FACHB-159</strain>
    </source>
</reference>
<proteinExistence type="predicted"/>
<evidence type="ECO:0000313" key="1">
    <source>
        <dbReference type="EMBL" id="MBD2738006.1"/>
    </source>
</evidence>
<comment type="caution">
    <text evidence="1">The sequence shown here is derived from an EMBL/GenBank/DDBJ whole genome shotgun (WGS) entry which is preliminary data.</text>
</comment>
<dbReference type="Proteomes" id="UP000637383">
    <property type="component" value="Unassembled WGS sequence"/>
</dbReference>
<organism evidence="1 2">
    <name type="scientific">Nostoc paludosum FACHB-159</name>
    <dbReference type="NCBI Taxonomy" id="2692908"/>
    <lineage>
        <taxon>Bacteria</taxon>
        <taxon>Bacillati</taxon>
        <taxon>Cyanobacteriota</taxon>
        <taxon>Cyanophyceae</taxon>
        <taxon>Nostocales</taxon>
        <taxon>Nostocaceae</taxon>
        <taxon>Nostoc</taxon>
    </lineage>
</organism>
<name>A0ABR8KEK8_9NOSO</name>